<gene>
    <name evidence="3" type="ORF">AAE3_LOCUS9506</name>
</gene>
<dbReference type="InterPro" id="IPR001810">
    <property type="entry name" value="F-box_dom"/>
</dbReference>
<name>A0A8S0WP73_CYCAE</name>
<evidence type="ECO:0000259" key="2">
    <source>
        <dbReference type="Pfam" id="PF12937"/>
    </source>
</evidence>
<dbReference type="Pfam" id="PF12937">
    <property type="entry name" value="F-box-like"/>
    <property type="match status" value="1"/>
</dbReference>
<dbReference type="EMBL" id="CACVBS010000058">
    <property type="protein sequence ID" value="CAA7267207.1"/>
    <property type="molecule type" value="Genomic_DNA"/>
</dbReference>
<evidence type="ECO:0000313" key="4">
    <source>
        <dbReference type="Proteomes" id="UP000467700"/>
    </source>
</evidence>
<evidence type="ECO:0000313" key="3">
    <source>
        <dbReference type="EMBL" id="CAA7267207.1"/>
    </source>
</evidence>
<dbReference type="AlphaFoldDB" id="A0A8S0WP73"/>
<protein>
    <recommendedName>
        <fullName evidence="2">F-box domain-containing protein</fullName>
    </recommendedName>
</protein>
<feature type="domain" description="F-box" evidence="2">
    <location>
        <begin position="41"/>
        <end position="93"/>
    </location>
</feature>
<accession>A0A8S0WP73</accession>
<evidence type="ECO:0000256" key="1">
    <source>
        <dbReference type="SAM" id="MobiDB-lite"/>
    </source>
</evidence>
<organism evidence="3 4">
    <name type="scientific">Cyclocybe aegerita</name>
    <name type="common">Black poplar mushroom</name>
    <name type="synonym">Agrocybe aegerita</name>
    <dbReference type="NCBI Taxonomy" id="1973307"/>
    <lineage>
        <taxon>Eukaryota</taxon>
        <taxon>Fungi</taxon>
        <taxon>Dikarya</taxon>
        <taxon>Basidiomycota</taxon>
        <taxon>Agaricomycotina</taxon>
        <taxon>Agaricomycetes</taxon>
        <taxon>Agaricomycetidae</taxon>
        <taxon>Agaricales</taxon>
        <taxon>Agaricineae</taxon>
        <taxon>Bolbitiaceae</taxon>
        <taxon>Cyclocybe</taxon>
    </lineage>
</organism>
<feature type="region of interest" description="Disordered" evidence="1">
    <location>
        <begin position="1"/>
        <end position="37"/>
    </location>
</feature>
<dbReference type="Proteomes" id="UP000467700">
    <property type="component" value="Unassembled WGS sequence"/>
</dbReference>
<feature type="compositionally biased region" description="Basic residues" evidence="1">
    <location>
        <begin position="1"/>
        <end position="20"/>
    </location>
</feature>
<comment type="caution">
    <text evidence="3">The sequence shown here is derived from an EMBL/GenBank/DDBJ whole genome shotgun (WGS) entry which is preliminary data.</text>
</comment>
<dbReference type="InterPro" id="IPR036047">
    <property type="entry name" value="F-box-like_dom_sf"/>
</dbReference>
<dbReference type="OrthoDB" id="3032084at2759"/>
<dbReference type="Gene3D" id="1.20.1280.50">
    <property type="match status" value="1"/>
</dbReference>
<reference evidence="3 4" key="1">
    <citation type="submission" date="2020-01" db="EMBL/GenBank/DDBJ databases">
        <authorList>
            <person name="Gupta K D."/>
        </authorList>
    </citation>
    <scope>NUCLEOTIDE SEQUENCE [LARGE SCALE GENOMIC DNA]</scope>
</reference>
<dbReference type="SUPFAM" id="SSF81383">
    <property type="entry name" value="F-box domain"/>
    <property type="match status" value="1"/>
</dbReference>
<sequence>MATRKKSGAGTRTSKRKTKKTSPPPPSPLKNSPTTAPILTISDLPNELLLKIFAFNIEQDPNNPHEPSRTARYTSQVCHRWRSVSINCPELWAASVDFGDPVLWIDEVIKRAVPSKITMIIPSVTESIMKNGVPEAAHPRLRLGDLLMRWDCTIQLETLLFQCIHHLSRCREVALKVPGGAWSRLNSFMQDLSNVESLTLVRVGAEPPRLPEELLFHAPIVISDDPPPWKLRALDLRGCGTRFRSPAFYQLEELTVNDVPTDVAVDPDTWLDVLGKMKSLRRLELASATLTRAYYLDSENEELRHRGPPINLPHLEWLKLEAPLHHINHLLSSIVVPAECEVNLAGCGFSSLSPTFHSLLTWVDSRKIGNKLQVAVTSDSFIVRSSGSEAPPFELSLRWNVPLMFAAHDRPIDPQDIFGAVTAALAKSCGTVTNLDLTFSVPIDGAKQGAILSKFLRPFSNLQRLGGVSSSTFTFLLPFFLPSLQLEKPKDDDTYMSDFLPALESIWFVGIDFRDPAGQGRSKYWALLSFIHYRSRKPVASSDNVEKESPRPSPIFEVRLRNCFGMGEKQMESLENLGVQVLPRRFGRN</sequence>
<keyword evidence="4" id="KW-1185">Reference proteome</keyword>
<proteinExistence type="predicted"/>